<dbReference type="RefSeq" id="WP_353722686.1">
    <property type="nucleotide sequence ID" value="NZ_CP159289.1"/>
</dbReference>
<dbReference type="Gene3D" id="3.40.50.150">
    <property type="entry name" value="Vaccinia Virus protein VP39"/>
    <property type="match status" value="1"/>
</dbReference>
<dbReference type="EC" id="2.1.1.-" evidence="1"/>
<reference evidence="1" key="1">
    <citation type="submission" date="2024-06" db="EMBL/GenBank/DDBJ databases">
        <title>Sequencing and assembly of the genome of Dyadobacter sp. strain 676, a symbiont of Cyamopsis tetragonoloba.</title>
        <authorList>
            <person name="Guro P."/>
            <person name="Sazanova A."/>
            <person name="Kuznetsova I."/>
            <person name="Belimov A."/>
            <person name="Safronova V."/>
        </authorList>
    </citation>
    <scope>NUCLEOTIDE SEQUENCE</scope>
    <source>
        <strain evidence="1">676</strain>
    </source>
</reference>
<keyword evidence="1" id="KW-0489">Methyltransferase</keyword>
<dbReference type="AlphaFoldDB" id="A0AAU8FVC7"/>
<dbReference type="InterPro" id="IPR029063">
    <property type="entry name" value="SAM-dependent_MTases_sf"/>
</dbReference>
<dbReference type="CDD" id="cd02440">
    <property type="entry name" value="AdoMet_MTases"/>
    <property type="match status" value="1"/>
</dbReference>
<dbReference type="PANTHER" id="PTHR43861">
    <property type="entry name" value="TRANS-ACONITATE 2-METHYLTRANSFERASE-RELATED"/>
    <property type="match status" value="1"/>
</dbReference>
<evidence type="ECO:0000313" key="1">
    <source>
        <dbReference type="EMBL" id="XCH27432.1"/>
    </source>
</evidence>
<protein>
    <submittedName>
        <fullName evidence="1">Class I SAM-dependent methyltransferase</fullName>
        <ecNumber evidence="1">2.1.1.-</ecNumber>
    </submittedName>
</protein>
<gene>
    <name evidence="1" type="ORF">ABV298_13965</name>
</gene>
<dbReference type="EMBL" id="CP159289">
    <property type="protein sequence ID" value="XCH27432.1"/>
    <property type="molecule type" value="Genomic_DNA"/>
</dbReference>
<keyword evidence="1" id="KW-0808">Transferase</keyword>
<accession>A0AAU8FVC7</accession>
<sequence>MSLETLDKCPVCQQSSFSNYLNVEDYTVSHKEFTIQQCNSCYFLFTNPRPSEEQIGAYYESQDYISHHDDARDLMSKAYTSVRNHTIEQKVKLINSLVQPKGTLLDIGCGTGSFLSAVKQDGWKTFGTEPDPGAREIASKRVGATIFEGITEQTLDTQLYDIITLWHVLEHVHKLNETIDWLQNHLRPNGRIIIAVPNPQSHDAAKYGRFWAAYDVPRHLYHFTRASMKNLLQRHDLVVKKILPMWFDSFYVSMLSTKYKNKKMNIFDSVITGLQSNLKGRAGTNKELNTSSLIYIISKN</sequence>
<dbReference type="Pfam" id="PF13489">
    <property type="entry name" value="Methyltransf_23"/>
    <property type="match status" value="1"/>
</dbReference>
<organism evidence="1">
    <name type="scientific">Dyadobacter sp. 676</name>
    <dbReference type="NCBI Taxonomy" id="3088362"/>
    <lineage>
        <taxon>Bacteria</taxon>
        <taxon>Pseudomonadati</taxon>
        <taxon>Bacteroidota</taxon>
        <taxon>Cytophagia</taxon>
        <taxon>Cytophagales</taxon>
        <taxon>Spirosomataceae</taxon>
        <taxon>Dyadobacter</taxon>
    </lineage>
</organism>
<proteinExistence type="predicted"/>
<dbReference type="GO" id="GO:0008168">
    <property type="term" value="F:methyltransferase activity"/>
    <property type="evidence" value="ECO:0007669"/>
    <property type="project" value="UniProtKB-KW"/>
</dbReference>
<name>A0AAU8FVC7_9BACT</name>
<dbReference type="GO" id="GO:0032259">
    <property type="term" value="P:methylation"/>
    <property type="evidence" value="ECO:0007669"/>
    <property type="project" value="UniProtKB-KW"/>
</dbReference>
<dbReference type="SUPFAM" id="SSF53335">
    <property type="entry name" value="S-adenosyl-L-methionine-dependent methyltransferases"/>
    <property type="match status" value="1"/>
</dbReference>